<dbReference type="InterPro" id="IPR045597">
    <property type="entry name" value="DUF6458"/>
</dbReference>
<reference evidence="3 4" key="1">
    <citation type="submission" date="2024-04" db="EMBL/GenBank/DDBJ databases">
        <title>Isolation of an actinomycete strain from pig manure.</title>
        <authorList>
            <person name="Gong T."/>
            <person name="Yu Z."/>
            <person name="An M."/>
            <person name="Wei C."/>
            <person name="Yang W."/>
            <person name="Liu L."/>
        </authorList>
    </citation>
    <scope>NUCLEOTIDE SEQUENCE [LARGE SCALE GENOMIC DNA]</scope>
    <source>
        <strain evidence="3 4">ZF39</strain>
    </source>
</reference>
<dbReference type="EMBL" id="CP154795">
    <property type="protein sequence ID" value="XAN08959.1"/>
    <property type="molecule type" value="Genomic_DNA"/>
</dbReference>
<dbReference type="RefSeq" id="WP_425310393.1">
    <property type="nucleotide sequence ID" value="NZ_CP154795.1"/>
</dbReference>
<dbReference type="Proteomes" id="UP001442841">
    <property type="component" value="Chromosome"/>
</dbReference>
<keyword evidence="4" id="KW-1185">Reference proteome</keyword>
<feature type="domain" description="DUF6458" evidence="2">
    <location>
        <begin position="10"/>
        <end position="79"/>
    </location>
</feature>
<keyword evidence="1" id="KW-0812">Transmembrane</keyword>
<evidence type="ECO:0000313" key="3">
    <source>
        <dbReference type="EMBL" id="XAN08959.1"/>
    </source>
</evidence>
<evidence type="ECO:0000256" key="1">
    <source>
        <dbReference type="SAM" id="Phobius"/>
    </source>
</evidence>
<evidence type="ECO:0000313" key="4">
    <source>
        <dbReference type="Proteomes" id="UP001442841"/>
    </source>
</evidence>
<proteinExistence type="predicted"/>
<gene>
    <name evidence="3" type="ORF">AADG42_17140</name>
</gene>
<evidence type="ECO:0000259" key="2">
    <source>
        <dbReference type="Pfam" id="PF20059"/>
    </source>
</evidence>
<feature type="transmembrane region" description="Helical" evidence="1">
    <location>
        <begin position="34"/>
        <end position="53"/>
    </location>
</feature>
<dbReference type="Pfam" id="PF20059">
    <property type="entry name" value="DUF6458"/>
    <property type="match status" value="1"/>
</dbReference>
<accession>A0ABZ3FW57</accession>
<keyword evidence="1" id="KW-1133">Transmembrane helix</keyword>
<keyword evidence="1" id="KW-0472">Membrane</keyword>
<organism evidence="3 4">
    <name type="scientific">Ammonicoccus fulvus</name>
    <dbReference type="NCBI Taxonomy" id="3138240"/>
    <lineage>
        <taxon>Bacteria</taxon>
        <taxon>Bacillati</taxon>
        <taxon>Actinomycetota</taxon>
        <taxon>Actinomycetes</taxon>
        <taxon>Propionibacteriales</taxon>
        <taxon>Propionibacteriaceae</taxon>
        <taxon>Ammonicoccus</taxon>
    </lineage>
</organism>
<sequence>MRAVRVGGPIALIVIGLILALAISDMIPNVDLTMIGWIFVAAGAVWLVIELVMNSRSRRTVTEVRDTRPGGGTRAEYREDI</sequence>
<name>A0ABZ3FW57_9ACTN</name>
<protein>
    <submittedName>
        <fullName evidence="3">DUF6458 family protein</fullName>
    </submittedName>
</protein>